<evidence type="ECO:0000256" key="2">
    <source>
        <dbReference type="ARBA" id="ARBA00009210"/>
    </source>
</evidence>
<keyword evidence="4 5" id="KW-0968">Cytoplasmic vesicle</keyword>
<evidence type="ECO:0000259" key="9">
    <source>
        <dbReference type="Pfam" id="PF08033"/>
    </source>
</evidence>
<dbReference type="SUPFAM" id="SSF81811">
    <property type="entry name" value="Helical domain of Sec23/24"/>
    <property type="match status" value="1"/>
</dbReference>
<dbReference type="Gene3D" id="2.60.40.1670">
    <property type="entry name" value="beta-sandwich domain of Sec23/24"/>
    <property type="match status" value="1"/>
</dbReference>
<evidence type="ECO:0000313" key="11">
    <source>
        <dbReference type="Proteomes" id="UP000694701"/>
    </source>
</evidence>
<keyword evidence="5" id="KW-0813">Transport</keyword>
<dbReference type="Pfam" id="PF08033">
    <property type="entry name" value="Sec23_BS"/>
    <property type="match status" value="1"/>
</dbReference>
<dbReference type="GO" id="GO:0090110">
    <property type="term" value="P:COPII-coated vesicle cargo loading"/>
    <property type="evidence" value="ECO:0007669"/>
    <property type="project" value="TreeGrafter"/>
</dbReference>
<dbReference type="GO" id="GO:0046872">
    <property type="term" value="F:metal ion binding"/>
    <property type="evidence" value="ECO:0007669"/>
    <property type="project" value="UniProtKB-KW"/>
</dbReference>
<evidence type="ECO:0000256" key="3">
    <source>
        <dbReference type="ARBA" id="ARBA00022490"/>
    </source>
</evidence>
<dbReference type="InterPro" id="IPR007123">
    <property type="entry name" value="Gelsolin-like_dom"/>
</dbReference>
<dbReference type="CDD" id="cd11287">
    <property type="entry name" value="Sec23_C"/>
    <property type="match status" value="1"/>
</dbReference>
<keyword evidence="3 5" id="KW-0963">Cytoplasm</keyword>
<keyword evidence="5" id="KW-0256">Endoplasmic reticulum</keyword>
<dbReference type="InterPro" id="IPR006896">
    <property type="entry name" value="Sec23/24_trunk_dom"/>
</dbReference>
<evidence type="ECO:0000259" key="7">
    <source>
        <dbReference type="Pfam" id="PF04811"/>
    </source>
</evidence>
<dbReference type="InterPro" id="IPR006900">
    <property type="entry name" value="Sec23/24_helical_dom"/>
</dbReference>
<sequence length="630" mass="71158">MPQFSTIEYIVQRGPPTPLIFLYVVDTCLEEEDLQALKESLQMSLSLLPPNALVGLITFGRMIQIHELSCEGIAKSYVFRGTKELTPKQIQEMLGLMKPATSGQFLQPVQAVDMNLTDLLGELQRDPWPVPQGKRPLRSTGIALSIAIGLLEGTFPNTGARVMLFTGGPPTQGPGMVVGDELKTPIRSWHDIQKDNARHLKKATKYYEALANRAAVNGHSVDIYACALDQTGLLEMKCLSNLTGGHIVMGDSFNTSLFKQTFQRVFSKDYNGEFRMAFGGTLEVKVKELDFKYLNVSFFSQEMGVGGTCQWKICSLTPATTLAMYFEVVNQHNAPVPQGGRGAVQFVTQYQHSNTQRRIRVTTIARNWADAQSQIQHIESSFDQEASAVLMARLGVFRAESEEGPDVLRWLDRQLIRLCQKFGQFNKDDQNSFRLSESLSLYPQFMFHLRRSPFLQVFNNSPDESSYYRHHFVRQDLTQSLIMIQPILYSYSFYGPPEPVLLDSSSILPDRILLMDTFFQLVIYHGETIAQWRKAGYQEMAEYENFKQLLQAPLDDAQEILQTRFPMPRYIDTEHGGSQARFLLSKVNPSQTHNNLYAWGQESGAPILTDDVSLQVFMDHLKKLAVSSAA</sequence>
<dbReference type="GO" id="GO:0006886">
    <property type="term" value="P:intracellular protein transport"/>
    <property type="evidence" value="ECO:0007669"/>
    <property type="project" value="InterPro"/>
</dbReference>
<evidence type="ECO:0000313" key="10">
    <source>
        <dbReference type="Ensembl" id="ENSCCRP00020022014.1"/>
    </source>
</evidence>
<dbReference type="Proteomes" id="UP000694701">
    <property type="component" value="Unplaced"/>
</dbReference>
<feature type="domain" description="Sec23/Sec24 trunk" evidence="7">
    <location>
        <begin position="16"/>
        <end position="266"/>
    </location>
</feature>
<dbReference type="Pfam" id="PF04811">
    <property type="entry name" value="Sec23_trunk"/>
    <property type="match status" value="1"/>
</dbReference>
<dbReference type="InterPro" id="IPR036175">
    <property type="entry name" value="Sec23/24_helical_dom_sf"/>
</dbReference>
<dbReference type="FunFam" id="3.40.20.10:FF:000003">
    <property type="entry name" value="Protein transport protein SEC23"/>
    <property type="match status" value="1"/>
</dbReference>
<comment type="function">
    <text evidence="5">Component of the coat protein complex II (COPII) which promotes the formation of transport vesicles from the endoplasmic reticulum (ER). The coat has two main functions, the physical deformation of the endoplasmic reticulum membrane into vesicles and the selection of cargo molecules.</text>
</comment>
<dbReference type="GO" id="GO:0005829">
    <property type="term" value="C:cytosol"/>
    <property type="evidence" value="ECO:0007669"/>
    <property type="project" value="UniProtKB-SubCell"/>
</dbReference>
<dbReference type="SUPFAM" id="SSF81995">
    <property type="entry name" value="beta-sandwich domain of Sec23/24"/>
    <property type="match status" value="1"/>
</dbReference>
<dbReference type="InterPro" id="IPR037550">
    <property type="entry name" value="Sec23_C"/>
</dbReference>
<dbReference type="InterPro" id="IPR012990">
    <property type="entry name" value="Beta-sandwich_Sec23_24"/>
</dbReference>
<dbReference type="Gene3D" id="1.20.120.730">
    <property type="entry name" value="Sec23/Sec24 helical domain"/>
    <property type="match status" value="1"/>
</dbReference>
<organism evidence="10 11">
    <name type="scientific">Cyprinus carpio</name>
    <name type="common">Common carp</name>
    <dbReference type="NCBI Taxonomy" id="7962"/>
    <lineage>
        <taxon>Eukaryota</taxon>
        <taxon>Metazoa</taxon>
        <taxon>Chordata</taxon>
        <taxon>Craniata</taxon>
        <taxon>Vertebrata</taxon>
        <taxon>Euteleostomi</taxon>
        <taxon>Actinopterygii</taxon>
        <taxon>Neopterygii</taxon>
        <taxon>Teleostei</taxon>
        <taxon>Ostariophysi</taxon>
        <taxon>Cypriniformes</taxon>
        <taxon>Cyprinidae</taxon>
        <taxon>Cyprininae</taxon>
        <taxon>Cyprinus</taxon>
    </lineage>
</organism>
<dbReference type="Pfam" id="PF00626">
    <property type="entry name" value="Gelsolin"/>
    <property type="match status" value="1"/>
</dbReference>
<dbReference type="FunFam" id="1.20.120.730:FF:000003">
    <property type="entry name" value="Protein transport protein SEC23"/>
    <property type="match status" value="1"/>
</dbReference>
<dbReference type="PANTHER" id="PTHR11141:SF10">
    <property type="entry name" value="PROTEIN TRANSPORT PROTEIN SEC23B"/>
    <property type="match status" value="1"/>
</dbReference>
<keyword evidence="5" id="KW-0479">Metal-binding</keyword>
<reference evidence="10" key="1">
    <citation type="submission" date="2025-08" db="UniProtKB">
        <authorList>
            <consortium name="Ensembl"/>
        </authorList>
    </citation>
    <scope>IDENTIFICATION</scope>
</reference>
<dbReference type="InterPro" id="IPR036180">
    <property type="entry name" value="Gelsolin-like_dom_sf"/>
</dbReference>
<dbReference type="Gene3D" id="3.40.20.10">
    <property type="entry name" value="Severin"/>
    <property type="match status" value="1"/>
</dbReference>
<evidence type="ECO:0000259" key="6">
    <source>
        <dbReference type="Pfam" id="PF00626"/>
    </source>
</evidence>
<keyword evidence="5" id="KW-0862">Zinc</keyword>
<keyword evidence="5" id="KW-0472">Membrane</keyword>
<dbReference type="GO" id="GO:0030127">
    <property type="term" value="C:COPII vesicle coat"/>
    <property type="evidence" value="ECO:0007669"/>
    <property type="project" value="InterPro"/>
</dbReference>
<dbReference type="Gene3D" id="3.40.50.410">
    <property type="entry name" value="von Willebrand factor, type A domain"/>
    <property type="match status" value="1"/>
</dbReference>
<evidence type="ECO:0000259" key="8">
    <source>
        <dbReference type="Pfam" id="PF04815"/>
    </source>
</evidence>
<protein>
    <recommendedName>
        <fullName evidence="5">Protein transport protein SEC23</fullName>
    </recommendedName>
</protein>
<dbReference type="GO" id="GO:0070971">
    <property type="term" value="C:endoplasmic reticulum exit site"/>
    <property type="evidence" value="ECO:0007669"/>
    <property type="project" value="TreeGrafter"/>
</dbReference>
<keyword evidence="5" id="KW-0931">ER-Golgi transport</keyword>
<keyword evidence="5" id="KW-0653">Protein transport</keyword>
<dbReference type="GO" id="GO:0005789">
    <property type="term" value="C:endoplasmic reticulum membrane"/>
    <property type="evidence" value="ECO:0007669"/>
    <property type="project" value="UniProtKB-SubCell"/>
</dbReference>
<dbReference type="AlphaFoldDB" id="A0A8C2D620"/>
<evidence type="ECO:0000256" key="1">
    <source>
        <dbReference type="ARBA" id="ARBA00004397"/>
    </source>
</evidence>
<dbReference type="FunFam" id="3.40.50.410:FF:000011">
    <property type="entry name" value="Protein transport protein SEC23"/>
    <property type="match status" value="1"/>
</dbReference>
<dbReference type="InterPro" id="IPR037364">
    <property type="entry name" value="Sec23"/>
</dbReference>
<name>A0A8C2D620_CYPCA</name>
<accession>A0A8C2D620</accession>
<feature type="domain" description="Sec23/Sec24 beta-sandwich" evidence="9">
    <location>
        <begin position="278"/>
        <end position="369"/>
    </location>
</feature>
<proteinExistence type="inferred from homology"/>
<comment type="similarity">
    <text evidence="2 5">Belongs to the SEC23/SEC24 family. SEC23 subfamily.</text>
</comment>
<dbReference type="Pfam" id="PF04815">
    <property type="entry name" value="Sec23_helical"/>
    <property type="match status" value="1"/>
</dbReference>
<evidence type="ECO:0000256" key="5">
    <source>
        <dbReference type="RuleBase" id="RU365030"/>
    </source>
</evidence>
<dbReference type="InterPro" id="IPR036465">
    <property type="entry name" value="vWFA_dom_sf"/>
</dbReference>
<comment type="subcellular location">
    <subcellularLocation>
        <location evidence="5">Cytoplasmic vesicle</location>
        <location evidence="5">COPII-coated vesicle membrane</location>
        <topology evidence="5">Peripheral membrane protein</topology>
        <orientation evidence="5">Cytoplasmic side</orientation>
    </subcellularLocation>
    <subcellularLocation>
        <location evidence="1 5">Endoplasmic reticulum membrane</location>
        <topology evidence="1 5">Peripheral membrane protein</topology>
        <orientation evidence="1 5">Cytoplasmic side</orientation>
    </subcellularLocation>
    <subcellularLocation>
        <location evidence="5">Cytoplasm</location>
        <location evidence="5">Cytosol</location>
    </subcellularLocation>
</comment>
<dbReference type="SUPFAM" id="SSF82754">
    <property type="entry name" value="C-terminal, gelsolin-like domain of Sec23/24"/>
    <property type="match status" value="1"/>
</dbReference>
<feature type="domain" description="Sec23/Sec24 helical" evidence="8">
    <location>
        <begin position="383"/>
        <end position="481"/>
    </location>
</feature>
<dbReference type="InterPro" id="IPR029006">
    <property type="entry name" value="ADF-H/Gelsolin-like_dom_sf"/>
</dbReference>
<dbReference type="GO" id="GO:0005096">
    <property type="term" value="F:GTPase activator activity"/>
    <property type="evidence" value="ECO:0007669"/>
    <property type="project" value="TreeGrafter"/>
</dbReference>
<dbReference type="PANTHER" id="PTHR11141">
    <property type="entry name" value="PROTEIN TRANSPORT PROTEIN SEC23"/>
    <property type="match status" value="1"/>
</dbReference>
<evidence type="ECO:0000256" key="4">
    <source>
        <dbReference type="ARBA" id="ARBA00023329"/>
    </source>
</evidence>
<dbReference type="SUPFAM" id="SSF53300">
    <property type="entry name" value="vWA-like"/>
    <property type="match status" value="1"/>
</dbReference>
<dbReference type="Ensembl" id="ENSCCRT00020024177.1">
    <property type="protein sequence ID" value="ENSCCRP00020022014.1"/>
    <property type="gene ID" value="ENSCCRG00020008550.1"/>
</dbReference>
<feature type="domain" description="Gelsolin-like" evidence="6">
    <location>
        <begin position="497"/>
        <end position="583"/>
    </location>
</feature>
<dbReference type="CDD" id="cd01478">
    <property type="entry name" value="Sec23-like"/>
    <property type="match status" value="1"/>
</dbReference>